<organism evidence="1 2">
    <name type="scientific">Artomyces pyxidatus</name>
    <dbReference type="NCBI Taxonomy" id="48021"/>
    <lineage>
        <taxon>Eukaryota</taxon>
        <taxon>Fungi</taxon>
        <taxon>Dikarya</taxon>
        <taxon>Basidiomycota</taxon>
        <taxon>Agaricomycotina</taxon>
        <taxon>Agaricomycetes</taxon>
        <taxon>Russulales</taxon>
        <taxon>Auriscalpiaceae</taxon>
        <taxon>Artomyces</taxon>
    </lineage>
</organism>
<dbReference type="Proteomes" id="UP000814140">
    <property type="component" value="Unassembled WGS sequence"/>
</dbReference>
<evidence type="ECO:0000313" key="2">
    <source>
        <dbReference type="Proteomes" id="UP000814140"/>
    </source>
</evidence>
<proteinExistence type="predicted"/>
<evidence type="ECO:0000313" key="1">
    <source>
        <dbReference type="EMBL" id="KAI0065485.1"/>
    </source>
</evidence>
<reference evidence="1" key="1">
    <citation type="submission" date="2021-03" db="EMBL/GenBank/DDBJ databases">
        <authorList>
            <consortium name="DOE Joint Genome Institute"/>
            <person name="Ahrendt S."/>
            <person name="Looney B.P."/>
            <person name="Miyauchi S."/>
            <person name="Morin E."/>
            <person name="Drula E."/>
            <person name="Courty P.E."/>
            <person name="Chicoki N."/>
            <person name="Fauchery L."/>
            <person name="Kohler A."/>
            <person name="Kuo A."/>
            <person name="Labutti K."/>
            <person name="Pangilinan J."/>
            <person name="Lipzen A."/>
            <person name="Riley R."/>
            <person name="Andreopoulos W."/>
            <person name="He G."/>
            <person name="Johnson J."/>
            <person name="Barry K.W."/>
            <person name="Grigoriev I.V."/>
            <person name="Nagy L."/>
            <person name="Hibbett D."/>
            <person name="Henrissat B."/>
            <person name="Matheny P.B."/>
            <person name="Labbe J."/>
            <person name="Martin F."/>
        </authorList>
    </citation>
    <scope>NUCLEOTIDE SEQUENCE</scope>
    <source>
        <strain evidence="1">HHB10654</strain>
    </source>
</reference>
<accession>A0ACB8TAZ2</accession>
<dbReference type="EMBL" id="MU277195">
    <property type="protein sequence ID" value="KAI0065485.1"/>
    <property type="molecule type" value="Genomic_DNA"/>
</dbReference>
<comment type="caution">
    <text evidence="1">The sequence shown here is derived from an EMBL/GenBank/DDBJ whole genome shotgun (WGS) entry which is preliminary data.</text>
</comment>
<gene>
    <name evidence="1" type="ORF">BV25DRAFT_1850911</name>
</gene>
<protein>
    <submittedName>
        <fullName evidence="1">Uncharacterized protein</fullName>
    </submittedName>
</protein>
<sequence>MSRASDDAAKDGQGSSTHAALARTLTRSAALYFSRPVRLFRPTKISGWHSLRGAALHAGASLNPQFVAQLVKTQGFRVIPKHFIPPLIINAALGTVLWATYAETSAALATQLDNYPISVAALSGGVAGGMQAIVAAPAENLRLAIEGGSTKGGGWSHAWQEVFRGTASDQHLTRQERLRNARQVREWMKEVRGMAGRGWDGWGWGLAKDVGGFSVFFAIFEVTRRVAATFTSASQDLLGSNHPADGRATRIRRHTPRVVHGITLVSGGVVAGLAYEFISRPFDVARRLVYLDRIESATQHTSRHYLVGILARHLRDHGMLSLFRDPAAAIQGKPIGPQSRRQMAFKTLARVGPWGVGFLVWEAFGPGIS</sequence>
<reference evidence="1" key="2">
    <citation type="journal article" date="2022" name="New Phytol.">
        <title>Evolutionary transition to the ectomycorrhizal habit in the genomes of a hyperdiverse lineage of mushroom-forming fungi.</title>
        <authorList>
            <person name="Looney B."/>
            <person name="Miyauchi S."/>
            <person name="Morin E."/>
            <person name="Drula E."/>
            <person name="Courty P.E."/>
            <person name="Kohler A."/>
            <person name="Kuo A."/>
            <person name="LaButti K."/>
            <person name="Pangilinan J."/>
            <person name="Lipzen A."/>
            <person name="Riley R."/>
            <person name="Andreopoulos W."/>
            <person name="He G."/>
            <person name="Johnson J."/>
            <person name="Nolan M."/>
            <person name="Tritt A."/>
            <person name="Barry K.W."/>
            <person name="Grigoriev I.V."/>
            <person name="Nagy L.G."/>
            <person name="Hibbett D."/>
            <person name="Henrissat B."/>
            <person name="Matheny P.B."/>
            <person name="Labbe J."/>
            <person name="Martin F.M."/>
        </authorList>
    </citation>
    <scope>NUCLEOTIDE SEQUENCE</scope>
    <source>
        <strain evidence="1">HHB10654</strain>
    </source>
</reference>
<keyword evidence="2" id="KW-1185">Reference proteome</keyword>
<name>A0ACB8TAZ2_9AGAM</name>